<comment type="catalytic activity">
    <reaction evidence="10">
        <text>FMN + ATP + H(+) = FAD + diphosphate</text>
        <dbReference type="Rhea" id="RHEA:17237"/>
        <dbReference type="ChEBI" id="CHEBI:15378"/>
        <dbReference type="ChEBI" id="CHEBI:30616"/>
        <dbReference type="ChEBI" id="CHEBI:33019"/>
        <dbReference type="ChEBI" id="CHEBI:57692"/>
        <dbReference type="ChEBI" id="CHEBI:58210"/>
        <dbReference type="EC" id="2.7.7.2"/>
    </reaction>
</comment>
<keyword evidence="5" id="KW-0808">Transferase</keyword>
<dbReference type="SUPFAM" id="SSF52374">
    <property type="entry name" value="Nucleotidylyl transferase"/>
    <property type="match status" value="1"/>
</dbReference>
<evidence type="ECO:0000256" key="5">
    <source>
        <dbReference type="ARBA" id="ARBA00022679"/>
    </source>
</evidence>
<keyword evidence="9" id="KW-0067">ATP-binding</keyword>
<keyword evidence="6" id="KW-0548">Nucleotidyltransferase</keyword>
<evidence type="ECO:0000256" key="7">
    <source>
        <dbReference type="ARBA" id="ARBA00022741"/>
    </source>
</evidence>
<dbReference type="CDD" id="cd02064">
    <property type="entry name" value="FAD_synthetase_N"/>
    <property type="match status" value="1"/>
</dbReference>
<dbReference type="AlphaFoldDB" id="A0A9E2L3X9"/>
<feature type="domain" description="FAD synthetase" evidence="11">
    <location>
        <begin position="26"/>
        <end position="172"/>
    </location>
</feature>
<dbReference type="EC" id="2.7.7.2" evidence="2"/>
<name>A0A9E2L3X9_9SPIR</name>
<evidence type="ECO:0000256" key="9">
    <source>
        <dbReference type="ARBA" id="ARBA00022840"/>
    </source>
</evidence>
<keyword evidence="3" id="KW-0285">Flavoprotein</keyword>
<protein>
    <recommendedName>
        <fullName evidence="2">FAD synthase</fullName>
        <ecNumber evidence="2">2.7.7.2</ecNumber>
    </recommendedName>
</protein>
<dbReference type="InterPro" id="IPR014729">
    <property type="entry name" value="Rossmann-like_a/b/a_fold"/>
</dbReference>
<comment type="caution">
    <text evidence="12">The sequence shown here is derived from an EMBL/GenBank/DDBJ whole genome shotgun (WGS) entry which is preliminary data.</text>
</comment>
<dbReference type="EMBL" id="JAHLFV010000227">
    <property type="protein sequence ID" value="MBU3850874.1"/>
    <property type="molecule type" value="Genomic_DNA"/>
</dbReference>
<dbReference type="Proteomes" id="UP000823914">
    <property type="component" value="Unassembled WGS sequence"/>
</dbReference>
<evidence type="ECO:0000256" key="8">
    <source>
        <dbReference type="ARBA" id="ARBA00022827"/>
    </source>
</evidence>
<proteinExistence type="predicted"/>
<gene>
    <name evidence="12" type="ORF">IAA16_09940</name>
</gene>
<evidence type="ECO:0000259" key="11">
    <source>
        <dbReference type="Pfam" id="PF06574"/>
    </source>
</evidence>
<dbReference type="GO" id="GO:0003919">
    <property type="term" value="F:FMN adenylyltransferase activity"/>
    <property type="evidence" value="ECO:0007669"/>
    <property type="project" value="UniProtKB-EC"/>
</dbReference>
<evidence type="ECO:0000256" key="1">
    <source>
        <dbReference type="ARBA" id="ARBA00004726"/>
    </source>
</evidence>
<comment type="pathway">
    <text evidence="1">Cofactor biosynthesis; FAD biosynthesis; FAD from FMN: step 1/1.</text>
</comment>
<evidence type="ECO:0000256" key="4">
    <source>
        <dbReference type="ARBA" id="ARBA00022643"/>
    </source>
</evidence>
<evidence type="ECO:0000313" key="12">
    <source>
        <dbReference type="EMBL" id="MBU3850874.1"/>
    </source>
</evidence>
<evidence type="ECO:0000256" key="10">
    <source>
        <dbReference type="ARBA" id="ARBA00049494"/>
    </source>
</evidence>
<keyword evidence="8" id="KW-0274">FAD</keyword>
<reference evidence="12" key="1">
    <citation type="journal article" date="2021" name="PeerJ">
        <title>Extensive microbial diversity within the chicken gut microbiome revealed by metagenomics and culture.</title>
        <authorList>
            <person name="Gilroy R."/>
            <person name="Ravi A."/>
            <person name="Getino M."/>
            <person name="Pursley I."/>
            <person name="Horton D.L."/>
            <person name="Alikhan N.F."/>
            <person name="Baker D."/>
            <person name="Gharbi K."/>
            <person name="Hall N."/>
            <person name="Watson M."/>
            <person name="Adriaenssens E.M."/>
            <person name="Foster-Nyarko E."/>
            <person name="Jarju S."/>
            <person name="Secka A."/>
            <person name="Antonio M."/>
            <person name="Oren A."/>
            <person name="Chaudhuri R.R."/>
            <person name="La Ragione R."/>
            <person name="Hildebrand F."/>
            <person name="Pallen M.J."/>
        </authorList>
    </citation>
    <scope>NUCLEOTIDE SEQUENCE</scope>
    <source>
        <strain evidence="12">Gambia15-2214</strain>
    </source>
</reference>
<evidence type="ECO:0000256" key="2">
    <source>
        <dbReference type="ARBA" id="ARBA00012393"/>
    </source>
</evidence>
<dbReference type="InterPro" id="IPR015864">
    <property type="entry name" value="FAD_synthase"/>
</dbReference>
<evidence type="ECO:0000256" key="6">
    <source>
        <dbReference type="ARBA" id="ARBA00022695"/>
    </source>
</evidence>
<reference evidence="12" key="2">
    <citation type="submission" date="2021-04" db="EMBL/GenBank/DDBJ databases">
        <authorList>
            <person name="Gilroy R."/>
        </authorList>
    </citation>
    <scope>NUCLEOTIDE SEQUENCE</scope>
    <source>
        <strain evidence="12">Gambia15-2214</strain>
    </source>
</reference>
<accession>A0A9E2L3X9</accession>
<keyword evidence="7" id="KW-0547">Nucleotide-binding</keyword>
<evidence type="ECO:0000256" key="3">
    <source>
        <dbReference type="ARBA" id="ARBA00022630"/>
    </source>
</evidence>
<organism evidence="12 13">
    <name type="scientific">Candidatus Treponema excrementipullorum</name>
    <dbReference type="NCBI Taxonomy" id="2838768"/>
    <lineage>
        <taxon>Bacteria</taxon>
        <taxon>Pseudomonadati</taxon>
        <taxon>Spirochaetota</taxon>
        <taxon>Spirochaetia</taxon>
        <taxon>Spirochaetales</taxon>
        <taxon>Treponemataceae</taxon>
        <taxon>Treponema</taxon>
    </lineage>
</organism>
<keyword evidence="4" id="KW-0288">FMN</keyword>
<sequence>MNVYTWDDIENGKFLSKDELMAKGYHGTAVTVGAFDGVHRGHRALFDAVLSQHEMSGVVTFRFPPKVKTMAESFAGSLSTLDQRLECFKALGMDFVLVIDFSGDFGRMKGDTFLQLLTDRLHMVYLAEGADFRCGYKGAVGIREIKEFAYSHGIVFQEIPSVMEGETKVSSSEIRKALLAGDTKKAATLLGYDYTLD</sequence>
<feature type="non-terminal residue" evidence="12">
    <location>
        <position position="197"/>
    </location>
</feature>
<dbReference type="Gene3D" id="3.40.50.620">
    <property type="entry name" value="HUPs"/>
    <property type="match status" value="1"/>
</dbReference>
<dbReference type="GO" id="GO:0009231">
    <property type="term" value="P:riboflavin biosynthetic process"/>
    <property type="evidence" value="ECO:0007669"/>
    <property type="project" value="InterPro"/>
</dbReference>
<evidence type="ECO:0000313" key="13">
    <source>
        <dbReference type="Proteomes" id="UP000823914"/>
    </source>
</evidence>
<dbReference type="GO" id="GO:0005524">
    <property type="term" value="F:ATP binding"/>
    <property type="evidence" value="ECO:0007669"/>
    <property type="project" value="UniProtKB-KW"/>
</dbReference>
<dbReference type="Pfam" id="PF06574">
    <property type="entry name" value="FAD_syn"/>
    <property type="match status" value="1"/>
</dbReference>